<dbReference type="PANTHER" id="PTHR33619:SF3">
    <property type="entry name" value="POLYSACCHARIDE EXPORT PROTEIN GFCE-RELATED"/>
    <property type="match status" value="1"/>
</dbReference>
<dbReference type="InterPro" id="IPR003715">
    <property type="entry name" value="Poly_export_N"/>
</dbReference>
<keyword evidence="3" id="KW-0813">Transport</keyword>
<dbReference type="STRING" id="1743168.A8O14_06175"/>
<comment type="subcellular location">
    <subcellularLocation>
        <location evidence="1">Cell outer membrane</location>
        <topology evidence="1">Multi-pass membrane protein</topology>
    </subcellularLocation>
</comment>
<sequence length="402" mass="44793">MSRLIPKNLKKHLNRLKTSFFAMATLCLASACTSIWLPGMQANYLKSPVVLETAEQPAVPDYQIYQVTPKLITDLNKAREQKEREALEKLGPGMHNEELNYRIGRADALRVNVVGYPEFTLVAGLQNMSPTVMGVPSGSRVVYGDGYLDFPYAGRFKVEGLTREQLHDELVARLSKYIVKPQVDIEISGFRSRRMMAAGEFKNPGAYSATDQLMHISDLIGLAGGYTDNADLTQVLITRDKEAITLDLENLFYRGKISYDVMMHPSDVVTIPDKFSRKIFILGEVGTSPNLNQSRSYVMRRGLMSLTEVLSDAGGLNPFSSAANKVFLFRADKDNNKIAIYRLDASQPEALVMADEFKVQPRDVVFVSPTDFVEIGRIISQILPGIFGYNNAFAVPASNRPF</sequence>
<keyword evidence="4" id="KW-1134">Transmembrane beta strand</keyword>
<name>A0A191UF90_9BURK</name>
<dbReference type="KEGG" id="pwu:A8O14_06175"/>
<evidence type="ECO:0000256" key="7">
    <source>
        <dbReference type="ARBA" id="ARBA00022729"/>
    </source>
</evidence>
<evidence type="ECO:0000256" key="5">
    <source>
        <dbReference type="ARBA" id="ARBA00022597"/>
    </source>
</evidence>
<dbReference type="Pfam" id="PF22461">
    <property type="entry name" value="SLBB_2"/>
    <property type="match status" value="2"/>
</dbReference>
<keyword evidence="8" id="KW-0625">Polysaccharide transport</keyword>
<dbReference type="PANTHER" id="PTHR33619">
    <property type="entry name" value="POLYSACCHARIDE EXPORT PROTEIN GFCE-RELATED"/>
    <property type="match status" value="1"/>
</dbReference>
<keyword evidence="7" id="KW-0732">Signal</keyword>
<dbReference type="Proteomes" id="UP000078463">
    <property type="component" value="Chromosome"/>
</dbReference>
<evidence type="ECO:0000256" key="3">
    <source>
        <dbReference type="ARBA" id="ARBA00022448"/>
    </source>
</evidence>
<organism evidence="17 18">
    <name type="scientific">Polynucleobacter wuianus</name>
    <dbReference type="NCBI Taxonomy" id="1743168"/>
    <lineage>
        <taxon>Bacteria</taxon>
        <taxon>Pseudomonadati</taxon>
        <taxon>Pseudomonadota</taxon>
        <taxon>Betaproteobacteria</taxon>
        <taxon>Burkholderiales</taxon>
        <taxon>Burkholderiaceae</taxon>
        <taxon>Polynucleobacter</taxon>
    </lineage>
</organism>
<dbReference type="InterPro" id="IPR054765">
    <property type="entry name" value="SLBB_dom"/>
</dbReference>
<evidence type="ECO:0000256" key="10">
    <source>
        <dbReference type="ARBA" id="ARBA00023114"/>
    </source>
</evidence>
<keyword evidence="11" id="KW-0472">Membrane</keyword>
<dbReference type="Gene3D" id="3.10.560.10">
    <property type="entry name" value="Outer membrane lipoprotein wza domain like"/>
    <property type="match status" value="2"/>
</dbReference>
<evidence type="ECO:0000259" key="15">
    <source>
        <dbReference type="Pfam" id="PF02563"/>
    </source>
</evidence>
<dbReference type="PROSITE" id="PS51257">
    <property type="entry name" value="PROKAR_LIPOPROTEIN"/>
    <property type="match status" value="1"/>
</dbReference>
<evidence type="ECO:0000256" key="2">
    <source>
        <dbReference type="ARBA" id="ARBA00009450"/>
    </source>
</evidence>
<protein>
    <submittedName>
        <fullName evidence="17">Uncharacterized protein</fullName>
    </submittedName>
</protein>
<feature type="domain" description="SLBB" evidence="16">
    <location>
        <begin position="196"/>
        <end position="271"/>
    </location>
</feature>
<evidence type="ECO:0000259" key="16">
    <source>
        <dbReference type="Pfam" id="PF22461"/>
    </source>
</evidence>
<dbReference type="AlphaFoldDB" id="A0A191UF90"/>
<dbReference type="Gene3D" id="3.30.1950.10">
    <property type="entry name" value="wza like domain"/>
    <property type="match status" value="1"/>
</dbReference>
<dbReference type="GO" id="GO:0006811">
    <property type="term" value="P:monoatomic ion transport"/>
    <property type="evidence" value="ECO:0007669"/>
    <property type="project" value="UniProtKB-KW"/>
</dbReference>
<dbReference type="InterPro" id="IPR049712">
    <property type="entry name" value="Poly_export"/>
</dbReference>
<feature type="domain" description="SLBB" evidence="16">
    <location>
        <begin position="278"/>
        <end position="367"/>
    </location>
</feature>
<keyword evidence="12" id="KW-0564">Palmitate</keyword>
<evidence type="ECO:0000256" key="12">
    <source>
        <dbReference type="ARBA" id="ARBA00023139"/>
    </source>
</evidence>
<evidence type="ECO:0000256" key="1">
    <source>
        <dbReference type="ARBA" id="ARBA00004571"/>
    </source>
</evidence>
<accession>A0A191UF90</accession>
<keyword evidence="13" id="KW-0998">Cell outer membrane</keyword>
<reference evidence="18" key="1">
    <citation type="submission" date="2016-05" db="EMBL/GenBank/DDBJ databases">
        <title>Polynucleobacter sp. QLW-P1FAT50C-4 genome.</title>
        <authorList>
            <person name="Hahn M.W."/>
        </authorList>
    </citation>
    <scope>NUCLEOTIDE SEQUENCE [LARGE SCALE GENOMIC DNA]</scope>
    <source>
        <strain evidence="18">QLW-P1FAT50C-4</strain>
    </source>
</reference>
<dbReference type="GO" id="GO:0046930">
    <property type="term" value="C:pore complex"/>
    <property type="evidence" value="ECO:0007669"/>
    <property type="project" value="UniProtKB-KW"/>
</dbReference>
<keyword evidence="6" id="KW-0812">Transmembrane</keyword>
<evidence type="ECO:0000256" key="4">
    <source>
        <dbReference type="ARBA" id="ARBA00022452"/>
    </source>
</evidence>
<evidence type="ECO:0000256" key="8">
    <source>
        <dbReference type="ARBA" id="ARBA00023047"/>
    </source>
</evidence>
<evidence type="ECO:0000256" key="11">
    <source>
        <dbReference type="ARBA" id="ARBA00023136"/>
    </source>
</evidence>
<dbReference type="GO" id="GO:0015288">
    <property type="term" value="F:porin activity"/>
    <property type="evidence" value="ECO:0007669"/>
    <property type="project" value="UniProtKB-KW"/>
</dbReference>
<keyword evidence="9" id="KW-0406">Ion transport</keyword>
<evidence type="ECO:0000256" key="6">
    <source>
        <dbReference type="ARBA" id="ARBA00022692"/>
    </source>
</evidence>
<comment type="similarity">
    <text evidence="2">Belongs to the BexD/CtrA/VexA family.</text>
</comment>
<keyword evidence="14" id="KW-0449">Lipoprotein</keyword>
<keyword evidence="5" id="KW-0762">Sugar transport</keyword>
<evidence type="ECO:0000256" key="9">
    <source>
        <dbReference type="ARBA" id="ARBA00023065"/>
    </source>
</evidence>
<gene>
    <name evidence="17" type="ORF">A8O14_06175</name>
</gene>
<evidence type="ECO:0000256" key="14">
    <source>
        <dbReference type="ARBA" id="ARBA00023288"/>
    </source>
</evidence>
<dbReference type="GO" id="GO:0009279">
    <property type="term" value="C:cell outer membrane"/>
    <property type="evidence" value="ECO:0007669"/>
    <property type="project" value="UniProtKB-SubCell"/>
</dbReference>
<proteinExistence type="inferred from homology"/>
<dbReference type="GO" id="GO:0015159">
    <property type="term" value="F:polysaccharide transmembrane transporter activity"/>
    <property type="evidence" value="ECO:0007669"/>
    <property type="project" value="InterPro"/>
</dbReference>
<dbReference type="EMBL" id="CP015922">
    <property type="protein sequence ID" value="ANI99698.1"/>
    <property type="molecule type" value="Genomic_DNA"/>
</dbReference>
<evidence type="ECO:0000256" key="13">
    <source>
        <dbReference type="ARBA" id="ARBA00023237"/>
    </source>
</evidence>
<keyword evidence="10" id="KW-0626">Porin</keyword>
<feature type="domain" description="Polysaccharide export protein N-terminal" evidence="15">
    <location>
        <begin position="98"/>
        <end position="187"/>
    </location>
</feature>
<evidence type="ECO:0000313" key="18">
    <source>
        <dbReference type="Proteomes" id="UP000078463"/>
    </source>
</evidence>
<evidence type="ECO:0000313" key="17">
    <source>
        <dbReference type="EMBL" id="ANI99698.1"/>
    </source>
</evidence>
<keyword evidence="18" id="KW-1185">Reference proteome</keyword>
<dbReference type="Pfam" id="PF02563">
    <property type="entry name" value="Poly_export"/>
    <property type="match status" value="1"/>
</dbReference>